<accession>A0A6I9SI89</accession>
<dbReference type="PANTHER" id="PTHR31923:SF1">
    <property type="entry name" value="BSD DOMAIN-CONTAINING PROTEIN"/>
    <property type="match status" value="1"/>
</dbReference>
<dbReference type="RefSeq" id="XP_010943307.1">
    <property type="nucleotide sequence ID" value="XM_010945005.3"/>
</dbReference>
<dbReference type="InParanoid" id="A0A6I9SI89"/>
<dbReference type="Pfam" id="PF03909">
    <property type="entry name" value="BSD"/>
    <property type="match status" value="1"/>
</dbReference>
<dbReference type="Proteomes" id="UP000504607">
    <property type="component" value="Unplaced"/>
</dbReference>
<feature type="compositionally biased region" description="Low complexity" evidence="1">
    <location>
        <begin position="222"/>
        <end position="231"/>
    </location>
</feature>
<evidence type="ECO:0000313" key="4">
    <source>
        <dbReference type="RefSeq" id="XP_010943307.1"/>
    </source>
</evidence>
<reference evidence="4" key="1">
    <citation type="submission" date="2025-08" db="UniProtKB">
        <authorList>
            <consortium name="RefSeq"/>
        </authorList>
    </citation>
    <scope>IDENTIFICATION</scope>
</reference>
<dbReference type="PROSITE" id="PS50858">
    <property type="entry name" value="BSD"/>
    <property type="match status" value="1"/>
</dbReference>
<feature type="region of interest" description="Disordered" evidence="1">
    <location>
        <begin position="216"/>
        <end position="301"/>
    </location>
</feature>
<dbReference type="KEGG" id="egu:105061064"/>
<protein>
    <submittedName>
        <fullName evidence="4">Uncharacterized protein LOC105061064</fullName>
    </submittedName>
</protein>
<dbReference type="InterPro" id="IPR035925">
    <property type="entry name" value="BSD_dom_sf"/>
</dbReference>
<proteinExistence type="predicted"/>
<feature type="compositionally biased region" description="Acidic residues" evidence="1">
    <location>
        <begin position="262"/>
        <end position="279"/>
    </location>
</feature>
<feature type="domain" description="BSD" evidence="2">
    <location>
        <begin position="142"/>
        <end position="197"/>
    </location>
</feature>
<dbReference type="PANTHER" id="PTHR31923">
    <property type="entry name" value="BSD DOMAIN-CONTAINING PROTEIN"/>
    <property type="match status" value="1"/>
</dbReference>
<dbReference type="SMART" id="SM00751">
    <property type="entry name" value="BSD"/>
    <property type="match status" value="1"/>
</dbReference>
<organism evidence="3 4">
    <name type="scientific">Elaeis guineensis var. tenera</name>
    <name type="common">Oil palm</name>
    <dbReference type="NCBI Taxonomy" id="51953"/>
    <lineage>
        <taxon>Eukaryota</taxon>
        <taxon>Viridiplantae</taxon>
        <taxon>Streptophyta</taxon>
        <taxon>Embryophyta</taxon>
        <taxon>Tracheophyta</taxon>
        <taxon>Spermatophyta</taxon>
        <taxon>Magnoliopsida</taxon>
        <taxon>Liliopsida</taxon>
        <taxon>Arecaceae</taxon>
        <taxon>Arecoideae</taxon>
        <taxon>Cocoseae</taxon>
        <taxon>Elaeidinae</taxon>
        <taxon>Elaeis</taxon>
    </lineage>
</organism>
<dbReference type="Gene3D" id="1.10.3970.10">
    <property type="entry name" value="BSD domain"/>
    <property type="match status" value="1"/>
</dbReference>
<dbReference type="AlphaFoldDB" id="A0A6I9SI89"/>
<dbReference type="GeneID" id="105061064"/>
<dbReference type="SUPFAM" id="SSF140383">
    <property type="entry name" value="BSD domain-like"/>
    <property type="match status" value="1"/>
</dbReference>
<evidence type="ECO:0000259" key="2">
    <source>
        <dbReference type="PROSITE" id="PS50858"/>
    </source>
</evidence>
<sequence>MDLWERARVFAEEAAKRSQEISKEAAKRSQELTQGAAKFSQEFVSETAKKSKELAAEATKKADLIRSEALRAADQIKTLAVDLPTLPISPLAPGGSAAPDPALDLERFGITDELRDFVKGISLDTFRDFPMQDESEMSDVPTVSNVRQDLNQWQARHAMLVLSTVKEISKLRYELCPRHMKERKFWRIYFILVNNYVAPYEKKYMEELKMKAEQKQKDSLKENTTAAPATEAEAKESKLPSKTSTSLNKEHDLDVFLLGDLGSDDDGPDDGDGGFDDEFDKIGGNSGLDSDDDERKSKAGK</sequence>
<evidence type="ECO:0000313" key="3">
    <source>
        <dbReference type="Proteomes" id="UP000504607"/>
    </source>
</evidence>
<dbReference type="InterPro" id="IPR005607">
    <property type="entry name" value="BSD_dom"/>
</dbReference>
<dbReference type="OrthoDB" id="47923at2759"/>
<dbReference type="FunCoup" id="A0A6I9SI89">
    <property type="interactions" value="2486"/>
</dbReference>
<gene>
    <name evidence="4" type="primary">LOC105061064</name>
</gene>
<keyword evidence="3" id="KW-1185">Reference proteome</keyword>
<evidence type="ECO:0000256" key="1">
    <source>
        <dbReference type="SAM" id="MobiDB-lite"/>
    </source>
</evidence>
<name>A0A6I9SI89_ELAGV</name>